<reference evidence="4 5" key="1">
    <citation type="submission" date="2019-05" db="EMBL/GenBank/DDBJ databases">
        <title>Whole genome sequence analysis of Cupriavidus campinensis S14E4C strain.</title>
        <authorList>
            <person name="Abbaszade G."/>
            <person name="Szabo A."/>
            <person name="Toumi M."/>
            <person name="Toth E."/>
        </authorList>
    </citation>
    <scope>NUCLEOTIDE SEQUENCE [LARGE SCALE GENOMIC DNA]</scope>
    <source>
        <strain evidence="4 5">S14E4C</strain>
    </source>
</reference>
<organism evidence="4 5">
    <name type="scientific">Cupriavidus campinensis</name>
    <dbReference type="NCBI Taxonomy" id="151783"/>
    <lineage>
        <taxon>Bacteria</taxon>
        <taxon>Pseudomonadati</taxon>
        <taxon>Pseudomonadota</taxon>
        <taxon>Betaproteobacteria</taxon>
        <taxon>Burkholderiales</taxon>
        <taxon>Burkholderiaceae</taxon>
        <taxon>Cupriavidus</taxon>
    </lineage>
</organism>
<dbReference type="RefSeq" id="WP_144200128.1">
    <property type="nucleotide sequence ID" value="NZ_CAJPVH010000008.1"/>
</dbReference>
<dbReference type="Proteomes" id="UP000318943">
    <property type="component" value="Unassembled WGS sequence"/>
</dbReference>
<evidence type="ECO:0000259" key="3">
    <source>
        <dbReference type="Pfam" id="PF18974"/>
    </source>
</evidence>
<dbReference type="InterPro" id="IPR040782">
    <property type="entry name" value="KfrB"/>
</dbReference>
<sequence>MTAEKFPTSEVAREPIRKGRRYIFVPYAEKDQASKLGAAFDWKKELWYVPHGVADAPFSRWFEPPASLSDRDLSDQFARACEAAGLVLDGPPVMDGSWQNTKVSTSRKATAKKGAYRAILNGKATNGYIVNFDTGSQEPWFPEGIVLTDADRDKQRTAMEQNRAQRESDTAAEQVSTAERSAKRWKSLPEARDDHPYLAKKQVSAHGLRQDGDRLITALRDELGRIWSLQSIDPKGSKLYEKNGKKTGNFHVLGDLTQGKTVLFGEGYATCASLHEATGLPVVEVFDGGNIGPVVAKLAPMLPGRTILICGDDDVLTPDRVLSTINKVANTDFSRPKLQLNGGIKGDEICIDGTPRSLSANPRCTLRLSYERSPEGVQRIVGEFANSETGKQVAVKILNTGREKALAAAAAHGALTAFPTFQSLDGSPTDFNDLHAREGIALVRRQVGLAMMGKSAQPDQRTPEEVARATIGANATLEPARDNRQYVGTVVGNTPSHAVQSVGKLSAVAHDLARLDRVPAVGHSTKIAYAEGKGRVEGQQSLQNGRIR</sequence>
<feature type="domain" description="KfrB" evidence="2">
    <location>
        <begin position="485"/>
        <end position="536"/>
    </location>
</feature>
<dbReference type="InterPro" id="IPR043764">
    <property type="entry name" value="DUF5710"/>
</dbReference>
<evidence type="ECO:0008006" key="6">
    <source>
        <dbReference type="Google" id="ProtNLM"/>
    </source>
</evidence>
<dbReference type="EMBL" id="VCIZ01000012">
    <property type="protein sequence ID" value="TSP10979.1"/>
    <property type="molecule type" value="Genomic_DNA"/>
</dbReference>
<dbReference type="CDD" id="cd01029">
    <property type="entry name" value="TOPRIM_primases"/>
    <property type="match status" value="1"/>
</dbReference>
<feature type="compositionally biased region" description="Basic and acidic residues" evidence="1">
    <location>
        <begin position="158"/>
        <end position="169"/>
    </location>
</feature>
<dbReference type="Pfam" id="PF18974">
    <property type="entry name" value="DUF5710"/>
    <property type="match status" value="1"/>
</dbReference>
<dbReference type="InterPro" id="IPR034154">
    <property type="entry name" value="TOPRIM_DnaG/twinkle"/>
</dbReference>
<feature type="domain" description="DUF5710" evidence="3">
    <location>
        <begin position="20"/>
        <end position="62"/>
    </location>
</feature>
<feature type="region of interest" description="Disordered" evidence="1">
    <location>
        <begin position="158"/>
        <end position="183"/>
    </location>
</feature>
<keyword evidence="5" id="KW-1185">Reference proteome</keyword>
<evidence type="ECO:0000256" key="1">
    <source>
        <dbReference type="SAM" id="MobiDB-lite"/>
    </source>
</evidence>
<name>A0ABY3EJ62_9BURK</name>
<protein>
    <recommendedName>
        <fullName evidence="6">DUF5710 domain-containing protein</fullName>
    </recommendedName>
</protein>
<evidence type="ECO:0000313" key="5">
    <source>
        <dbReference type="Proteomes" id="UP000318943"/>
    </source>
</evidence>
<gene>
    <name evidence="4" type="ORF">FGG12_19135</name>
</gene>
<proteinExistence type="predicted"/>
<evidence type="ECO:0000259" key="2">
    <source>
        <dbReference type="Pfam" id="PF18790"/>
    </source>
</evidence>
<comment type="caution">
    <text evidence="4">The sequence shown here is derived from an EMBL/GenBank/DDBJ whole genome shotgun (WGS) entry which is preliminary data.</text>
</comment>
<dbReference type="Pfam" id="PF18790">
    <property type="entry name" value="KfrB"/>
    <property type="match status" value="1"/>
</dbReference>
<accession>A0ABY3EJ62</accession>
<evidence type="ECO:0000313" key="4">
    <source>
        <dbReference type="EMBL" id="TSP10979.1"/>
    </source>
</evidence>